<gene>
    <name evidence="2" type="ORF">ACFQY0_07305</name>
</gene>
<evidence type="ECO:0000313" key="3">
    <source>
        <dbReference type="Proteomes" id="UP001596472"/>
    </source>
</evidence>
<name>A0ABW2L607_9BACT</name>
<protein>
    <submittedName>
        <fullName evidence="2">Uncharacterized protein</fullName>
    </submittedName>
</protein>
<evidence type="ECO:0000256" key="1">
    <source>
        <dbReference type="SAM" id="SignalP"/>
    </source>
</evidence>
<feature type="signal peptide" evidence="1">
    <location>
        <begin position="1"/>
        <end position="18"/>
    </location>
</feature>
<feature type="chain" id="PRO_5045457596" evidence="1">
    <location>
        <begin position="19"/>
        <end position="224"/>
    </location>
</feature>
<keyword evidence="3" id="KW-1185">Reference proteome</keyword>
<organism evidence="2 3">
    <name type="scientific">Haloferula chungangensis</name>
    <dbReference type="NCBI Taxonomy" id="1048331"/>
    <lineage>
        <taxon>Bacteria</taxon>
        <taxon>Pseudomonadati</taxon>
        <taxon>Verrucomicrobiota</taxon>
        <taxon>Verrucomicrobiia</taxon>
        <taxon>Verrucomicrobiales</taxon>
        <taxon>Verrucomicrobiaceae</taxon>
        <taxon>Haloferula</taxon>
    </lineage>
</organism>
<comment type="caution">
    <text evidence="2">The sequence shown here is derived from an EMBL/GenBank/DDBJ whole genome shotgun (WGS) entry which is preliminary data.</text>
</comment>
<proteinExistence type="predicted"/>
<sequence>MPRVILILFLALTSLSQAEHVILTGGPALREWEDLRVERDRHDRWWANFIRASTLRMVELRKAYGENARIVWIVHRDGYRTRSREDGKPYTTWITDLARKRDVTLIWFDSSNELIQKINSRPRGSVETFDFFGHSNKYCFMFDYSNDIMGASTVYLHENDLSRIKDSIFSKNAYCKSWGCHTGESMSEVWKRKVGVPLEGAKGPTDYTVVGQGKMPVVKGNWTR</sequence>
<dbReference type="EMBL" id="JBHTBS010000003">
    <property type="protein sequence ID" value="MFC7336980.1"/>
    <property type="molecule type" value="Genomic_DNA"/>
</dbReference>
<accession>A0ABW2L607</accession>
<keyword evidence="1" id="KW-0732">Signal</keyword>
<reference evidence="3" key="1">
    <citation type="journal article" date="2019" name="Int. J. Syst. Evol. Microbiol.">
        <title>The Global Catalogue of Microorganisms (GCM) 10K type strain sequencing project: providing services to taxonomists for standard genome sequencing and annotation.</title>
        <authorList>
            <consortium name="The Broad Institute Genomics Platform"/>
            <consortium name="The Broad Institute Genome Sequencing Center for Infectious Disease"/>
            <person name="Wu L."/>
            <person name="Ma J."/>
        </authorList>
    </citation>
    <scope>NUCLEOTIDE SEQUENCE [LARGE SCALE GENOMIC DNA]</scope>
    <source>
        <strain evidence="3">CGMCC 4.1467</strain>
    </source>
</reference>
<dbReference type="RefSeq" id="WP_379710858.1">
    <property type="nucleotide sequence ID" value="NZ_JBHTBS010000003.1"/>
</dbReference>
<evidence type="ECO:0000313" key="2">
    <source>
        <dbReference type="EMBL" id="MFC7336980.1"/>
    </source>
</evidence>
<dbReference type="Proteomes" id="UP001596472">
    <property type="component" value="Unassembled WGS sequence"/>
</dbReference>